<keyword evidence="2" id="KW-1185">Reference proteome</keyword>
<sequence length="456" mass="50913">MITPPPPILLLPEEILVAIAAAGQDNNRHILEWNSGNGFNVEWTLSHVCRQIRAAVIDAATLWTIVDTELCRRGWLEILGLYLERSRGCDLSATFRCNADRSMPRTWLQLALMLMRLLPQLSRLFRLLPHLPRLSRLTLIGSTPTSLHMLFSVFLNLAAMPNLQQLEIVLDSVDPQHQSRVILDAFCTTPPKLASLRTKGFIPYHPRQTLMASLTNLEVWRDEGLGSLPADWFEELVSGCPLGRVSVPSTWLSPTGHGRIRIPTLKSLHISCRGREDGTDWLDSLPYFDAPALTDVTLDHTHGAQICALFDPGNLPNVPFPALTSLSFLHHRCTCSEGWRGTNLSPPLNLFPALSSISLINQCFTADVVRAMFNPASPRWSGLTNVTLVPRDAIEDVFSALEDAVHSNLERGQTLPKVTLSPALFDRQFWTENKVDVELFGPMDVIFESFPFNSCT</sequence>
<comment type="caution">
    <text evidence="1">The sequence shown here is derived from an EMBL/GenBank/DDBJ whole genome shotgun (WGS) entry which is preliminary data.</text>
</comment>
<accession>A0AAD7N9C6</accession>
<dbReference type="Proteomes" id="UP001215598">
    <property type="component" value="Unassembled WGS sequence"/>
</dbReference>
<dbReference type="AlphaFoldDB" id="A0AAD7N9C6"/>
<organism evidence="1 2">
    <name type="scientific">Mycena metata</name>
    <dbReference type="NCBI Taxonomy" id="1033252"/>
    <lineage>
        <taxon>Eukaryota</taxon>
        <taxon>Fungi</taxon>
        <taxon>Dikarya</taxon>
        <taxon>Basidiomycota</taxon>
        <taxon>Agaricomycotina</taxon>
        <taxon>Agaricomycetes</taxon>
        <taxon>Agaricomycetidae</taxon>
        <taxon>Agaricales</taxon>
        <taxon>Marasmiineae</taxon>
        <taxon>Mycenaceae</taxon>
        <taxon>Mycena</taxon>
    </lineage>
</organism>
<name>A0AAD7N9C6_9AGAR</name>
<evidence type="ECO:0000313" key="1">
    <source>
        <dbReference type="EMBL" id="KAJ7750183.1"/>
    </source>
</evidence>
<evidence type="ECO:0000313" key="2">
    <source>
        <dbReference type="Proteomes" id="UP001215598"/>
    </source>
</evidence>
<protein>
    <recommendedName>
        <fullName evidence="3">F-box domain-containing protein</fullName>
    </recommendedName>
</protein>
<proteinExistence type="predicted"/>
<gene>
    <name evidence="1" type="ORF">B0H16DRAFT_1724586</name>
</gene>
<reference evidence="1" key="1">
    <citation type="submission" date="2023-03" db="EMBL/GenBank/DDBJ databases">
        <title>Massive genome expansion in bonnet fungi (Mycena s.s.) driven by repeated elements and novel gene families across ecological guilds.</title>
        <authorList>
            <consortium name="Lawrence Berkeley National Laboratory"/>
            <person name="Harder C.B."/>
            <person name="Miyauchi S."/>
            <person name="Viragh M."/>
            <person name="Kuo A."/>
            <person name="Thoen E."/>
            <person name="Andreopoulos B."/>
            <person name="Lu D."/>
            <person name="Skrede I."/>
            <person name="Drula E."/>
            <person name="Henrissat B."/>
            <person name="Morin E."/>
            <person name="Kohler A."/>
            <person name="Barry K."/>
            <person name="LaButti K."/>
            <person name="Morin E."/>
            <person name="Salamov A."/>
            <person name="Lipzen A."/>
            <person name="Mereny Z."/>
            <person name="Hegedus B."/>
            <person name="Baldrian P."/>
            <person name="Stursova M."/>
            <person name="Weitz H."/>
            <person name="Taylor A."/>
            <person name="Grigoriev I.V."/>
            <person name="Nagy L.G."/>
            <person name="Martin F."/>
            <person name="Kauserud H."/>
        </authorList>
    </citation>
    <scope>NUCLEOTIDE SEQUENCE</scope>
    <source>
        <strain evidence="1">CBHHK182m</strain>
    </source>
</reference>
<evidence type="ECO:0008006" key="3">
    <source>
        <dbReference type="Google" id="ProtNLM"/>
    </source>
</evidence>
<dbReference type="EMBL" id="JARKIB010000066">
    <property type="protein sequence ID" value="KAJ7750183.1"/>
    <property type="molecule type" value="Genomic_DNA"/>
</dbReference>